<dbReference type="GeneID" id="115471122"/>
<evidence type="ECO:0000313" key="3">
    <source>
        <dbReference type="Proteomes" id="UP000515156"/>
    </source>
</evidence>
<dbReference type="Pfam" id="PF00076">
    <property type="entry name" value="RRM_1"/>
    <property type="match status" value="1"/>
</dbReference>
<dbReference type="OrthoDB" id="752362at2759"/>
<dbReference type="FunFam" id="3.30.70.330:FF:000203">
    <property type="entry name" value="insulin-like growth factor 2 mRNA-binding protein 1"/>
    <property type="match status" value="1"/>
</dbReference>
<keyword evidence="1" id="KW-0694">RNA-binding</keyword>
<dbReference type="InterPro" id="IPR012677">
    <property type="entry name" value="Nucleotide-bd_a/b_plait_sf"/>
</dbReference>
<dbReference type="SMART" id="SM00360">
    <property type="entry name" value="RRM"/>
    <property type="match status" value="1"/>
</dbReference>
<dbReference type="Gene3D" id="3.30.70.330">
    <property type="match status" value="1"/>
</dbReference>
<accession>A0A6P7Y6V0</accession>
<name>A0A6P7Y6V0_9AMPH</name>
<proteinExistence type="predicted"/>
<sequence length="103" mass="11641">MNKLYIGNLSENVSPLDLESIFKESKIPFSGQFLVKTGYAFVDCPDESWAMKAIEALSGKVELHGKVIEVEHSVPKRQSVVILKTQLARCASQERGEEHWHKK</sequence>
<reference evidence="4" key="1">
    <citation type="submission" date="2025-08" db="UniProtKB">
        <authorList>
            <consortium name="RefSeq"/>
        </authorList>
    </citation>
    <scope>IDENTIFICATION</scope>
</reference>
<evidence type="ECO:0000259" key="2">
    <source>
        <dbReference type="PROSITE" id="PS50102"/>
    </source>
</evidence>
<dbReference type="AlphaFoldDB" id="A0A6P7Y6V0"/>
<dbReference type="CDD" id="cd12627">
    <property type="entry name" value="RRM1_IGF2BP3"/>
    <property type="match status" value="1"/>
</dbReference>
<dbReference type="InterPro" id="IPR035979">
    <property type="entry name" value="RBD_domain_sf"/>
</dbReference>
<dbReference type="InParanoid" id="A0A6P7Y6V0"/>
<dbReference type="Proteomes" id="UP000515156">
    <property type="component" value="Chromosome 1"/>
</dbReference>
<protein>
    <submittedName>
        <fullName evidence="4">Insulin-like growth factor 2 mRNA-binding protein 3</fullName>
    </submittedName>
</protein>
<evidence type="ECO:0000313" key="4">
    <source>
        <dbReference type="RefSeq" id="XP_030060703.1"/>
    </source>
</evidence>
<gene>
    <name evidence="4" type="primary">LOC115471122</name>
</gene>
<keyword evidence="3" id="KW-1185">Reference proteome</keyword>
<dbReference type="SUPFAM" id="SSF54928">
    <property type="entry name" value="RNA-binding domain, RBD"/>
    <property type="match status" value="1"/>
</dbReference>
<organism evidence="3 4">
    <name type="scientific">Microcaecilia unicolor</name>
    <dbReference type="NCBI Taxonomy" id="1415580"/>
    <lineage>
        <taxon>Eukaryota</taxon>
        <taxon>Metazoa</taxon>
        <taxon>Chordata</taxon>
        <taxon>Craniata</taxon>
        <taxon>Vertebrata</taxon>
        <taxon>Euteleostomi</taxon>
        <taxon>Amphibia</taxon>
        <taxon>Gymnophiona</taxon>
        <taxon>Siphonopidae</taxon>
        <taxon>Microcaecilia</taxon>
    </lineage>
</organism>
<dbReference type="KEGG" id="muo:115471122"/>
<dbReference type="RefSeq" id="XP_030060703.1">
    <property type="nucleotide sequence ID" value="XM_030204843.1"/>
</dbReference>
<dbReference type="PROSITE" id="PS50102">
    <property type="entry name" value="RRM"/>
    <property type="match status" value="1"/>
</dbReference>
<feature type="domain" description="RRM" evidence="2">
    <location>
        <begin position="2"/>
        <end position="75"/>
    </location>
</feature>
<dbReference type="InterPro" id="IPR000504">
    <property type="entry name" value="RRM_dom"/>
</dbReference>
<evidence type="ECO:0000256" key="1">
    <source>
        <dbReference type="PROSITE-ProRule" id="PRU00176"/>
    </source>
</evidence>
<dbReference type="GO" id="GO:0003723">
    <property type="term" value="F:RNA binding"/>
    <property type="evidence" value="ECO:0007669"/>
    <property type="project" value="UniProtKB-UniRule"/>
</dbReference>